<dbReference type="InterPro" id="IPR037407">
    <property type="entry name" value="MLP_fam"/>
</dbReference>
<dbReference type="InterPro" id="IPR038020">
    <property type="entry name" value="MbtH-like_sf"/>
</dbReference>
<evidence type="ECO:0000313" key="4">
    <source>
        <dbReference type="Proteomes" id="UP000193749"/>
    </source>
</evidence>
<gene>
    <name evidence="3" type="ORF">CUN67_02380</name>
    <name evidence="2" type="ORF">HA50_02545</name>
</gene>
<dbReference type="AlphaFoldDB" id="A0A1X1ER04"/>
<dbReference type="InterPro" id="IPR005153">
    <property type="entry name" value="MbtH-like_dom"/>
</dbReference>
<evidence type="ECO:0000259" key="1">
    <source>
        <dbReference type="SMART" id="SM00923"/>
    </source>
</evidence>
<dbReference type="Proteomes" id="UP000193749">
    <property type="component" value="Unassembled WGS sequence"/>
</dbReference>
<name>A0A1X1ER04_PANCY</name>
<dbReference type="OrthoDB" id="7584480at2"/>
<protein>
    <submittedName>
        <fullName evidence="2">Antibiotic synthesis protein MbtH</fullName>
    </submittedName>
    <submittedName>
        <fullName evidence="3">MbtH family protein</fullName>
    </submittedName>
</protein>
<dbReference type="EMBL" id="MLJI01000001">
    <property type="protein sequence ID" value="ORM92293.1"/>
    <property type="molecule type" value="Genomic_DNA"/>
</dbReference>
<dbReference type="SMART" id="SM00923">
    <property type="entry name" value="MbtH"/>
    <property type="match status" value="1"/>
</dbReference>
<proteinExistence type="predicted"/>
<dbReference type="STRING" id="55209.HA50_02545"/>
<keyword evidence="4" id="KW-1185">Reference proteome</keyword>
<dbReference type="Gene3D" id="3.90.820.10">
    <property type="entry name" value="Structural Genomics, Unknown Function 30-nov-00 1gh9 Mol_id"/>
    <property type="match status" value="1"/>
</dbReference>
<evidence type="ECO:0000313" key="3">
    <source>
        <dbReference type="EMBL" id="QGY27847.1"/>
    </source>
</evidence>
<accession>A0A1X1ER04</accession>
<dbReference type="Pfam" id="PF03621">
    <property type="entry name" value="MbtH"/>
    <property type="match status" value="1"/>
</dbReference>
<reference evidence="2 4" key="1">
    <citation type="journal article" date="2017" name="Antonie Van Leeuwenhoek">
        <title>Phylogenomic resolution of the bacterial genus Pantoea and its relationship with Erwinia and Tatumella.</title>
        <authorList>
            <person name="Palmer M."/>
            <person name="Steenkamp E.T."/>
            <person name="Coetzee M.P."/>
            <person name="Chan W.Y."/>
            <person name="van Zyl E."/>
            <person name="De Maayer P."/>
            <person name="Coutinho T.A."/>
            <person name="Blom J."/>
            <person name="Smits T.H."/>
            <person name="Duffy B."/>
            <person name="Venter S.N."/>
        </authorList>
    </citation>
    <scope>NUCLEOTIDE SEQUENCE [LARGE SCALE GENOMIC DNA]</scope>
    <source>
        <strain evidence="2 4">LMG 2657</strain>
    </source>
</reference>
<organism evidence="2 4">
    <name type="scientific">Pantoea cypripedii</name>
    <name type="common">Pectobacterium cypripedii</name>
    <name type="synonym">Erwinia cypripedii</name>
    <dbReference type="NCBI Taxonomy" id="55209"/>
    <lineage>
        <taxon>Bacteria</taxon>
        <taxon>Pseudomonadati</taxon>
        <taxon>Pseudomonadota</taxon>
        <taxon>Gammaproteobacteria</taxon>
        <taxon>Enterobacterales</taxon>
        <taxon>Erwiniaceae</taxon>
        <taxon>Pantoea</taxon>
    </lineage>
</organism>
<dbReference type="SUPFAM" id="SSF160582">
    <property type="entry name" value="MbtH-like"/>
    <property type="match status" value="1"/>
</dbReference>
<dbReference type="GO" id="GO:0019290">
    <property type="term" value="P:siderophore biosynthetic process"/>
    <property type="evidence" value="ECO:0007669"/>
    <property type="project" value="TreeGrafter"/>
</dbReference>
<dbReference type="GO" id="GO:0005829">
    <property type="term" value="C:cytosol"/>
    <property type="evidence" value="ECO:0007669"/>
    <property type="project" value="TreeGrafter"/>
</dbReference>
<dbReference type="PANTHER" id="PTHR38444:SF1">
    <property type="entry name" value="ENTEROBACTIN BIOSYNTHESIS PROTEIN YBDZ"/>
    <property type="match status" value="1"/>
</dbReference>
<reference evidence="3 5" key="2">
    <citation type="submission" date="2017-11" db="EMBL/GenBank/DDBJ databases">
        <title>Genome sequence of Pantoea cypripedii NE1.</title>
        <authorList>
            <person name="Nascimento F.X."/>
        </authorList>
    </citation>
    <scope>NUCLEOTIDE SEQUENCE [LARGE SCALE GENOMIC DNA]</scope>
    <source>
        <strain evidence="3 5">NE1</strain>
    </source>
</reference>
<dbReference type="EMBL" id="CP024768">
    <property type="protein sequence ID" value="QGY27847.1"/>
    <property type="molecule type" value="Genomic_DNA"/>
</dbReference>
<dbReference type="Proteomes" id="UP000502005">
    <property type="component" value="Chromosome"/>
</dbReference>
<evidence type="ECO:0000313" key="5">
    <source>
        <dbReference type="Proteomes" id="UP000502005"/>
    </source>
</evidence>
<feature type="domain" description="MbtH-like" evidence="1">
    <location>
        <begin position="5"/>
        <end position="55"/>
    </location>
</feature>
<dbReference type="PANTHER" id="PTHR38444">
    <property type="entry name" value="ENTEROBACTIN BIOSYNTHESIS PROTEIN YBDZ"/>
    <property type="match status" value="1"/>
</dbReference>
<sequence length="73" mass="8538">MEHRNPFDDPQQDCLVLRNPQQQYSLWPAFSALPSGWQTVFGPQPQPACLSWLEQNWQDIRPLTQDTNRSDNV</sequence>
<evidence type="ECO:0000313" key="2">
    <source>
        <dbReference type="EMBL" id="ORM92293.1"/>
    </source>
</evidence>
<dbReference type="RefSeq" id="WP_084872228.1">
    <property type="nucleotide sequence ID" value="NZ_CP024768.1"/>
</dbReference>